<accession>A0A1X2HVN8</accession>
<dbReference type="Gene3D" id="2.30.30.40">
    <property type="entry name" value="SH3 Domains"/>
    <property type="match status" value="1"/>
</dbReference>
<dbReference type="InterPro" id="IPR036028">
    <property type="entry name" value="SH3-like_dom_sf"/>
</dbReference>
<evidence type="ECO:0000313" key="7">
    <source>
        <dbReference type="Proteomes" id="UP000242180"/>
    </source>
</evidence>
<dbReference type="GO" id="GO:0051017">
    <property type="term" value="P:actin filament bundle assembly"/>
    <property type="evidence" value="ECO:0007669"/>
    <property type="project" value="TreeGrafter"/>
</dbReference>
<dbReference type="GO" id="GO:0051015">
    <property type="term" value="F:actin filament binding"/>
    <property type="evidence" value="ECO:0007669"/>
    <property type="project" value="TreeGrafter"/>
</dbReference>
<dbReference type="CDD" id="cd11525">
    <property type="entry name" value="SYLF_SH3YL1_like"/>
    <property type="match status" value="1"/>
</dbReference>
<dbReference type="Proteomes" id="UP000242180">
    <property type="component" value="Unassembled WGS sequence"/>
</dbReference>
<evidence type="ECO:0000259" key="5">
    <source>
        <dbReference type="PROSITE" id="PS50002"/>
    </source>
</evidence>
<dbReference type="SMART" id="SM00326">
    <property type="entry name" value="SH3"/>
    <property type="match status" value="1"/>
</dbReference>
<comment type="similarity">
    <text evidence="1">Belongs to the SH3YL1 family.</text>
</comment>
<dbReference type="InterPro" id="IPR007461">
    <property type="entry name" value="Ysc84_actin-binding"/>
</dbReference>
<dbReference type="GO" id="GO:0035091">
    <property type="term" value="F:phosphatidylinositol binding"/>
    <property type="evidence" value="ECO:0007669"/>
    <property type="project" value="TreeGrafter"/>
</dbReference>
<dbReference type="InterPro" id="IPR001452">
    <property type="entry name" value="SH3_domain"/>
</dbReference>
<dbReference type="PRINTS" id="PR00452">
    <property type="entry name" value="SH3DOMAIN"/>
</dbReference>
<dbReference type="Pfam" id="PF04366">
    <property type="entry name" value="Ysc84"/>
    <property type="match status" value="1"/>
</dbReference>
<organism evidence="6 7">
    <name type="scientific">Syncephalastrum racemosum</name>
    <name type="common">Filamentous fungus</name>
    <dbReference type="NCBI Taxonomy" id="13706"/>
    <lineage>
        <taxon>Eukaryota</taxon>
        <taxon>Fungi</taxon>
        <taxon>Fungi incertae sedis</taxon>
        <taxon>Mucoromycota</taxon>
        <taxon>Mucoromycotina</taxon>
        <taxon>Mucoromycetes</taxon>
        <taxon>Mucorales</taxon>
        <taxon>Syncephalastraceae</taxon>
        <taxon>Syncephalastrum</taxon>
    </lineage>
</organism>
<dbReference type="FunFam" id="2.30.30.40:FF:000100">
    <property type="entry name" value="SH3 domain-containing YSC84-like protein 1"/>
    <property type="match status" value="1"/>
</dbReference>
<feature type="region of interest" description="Disordered" evidence="4">
    <location>
        <begin position="231"/>
        <end position="344"/>
    </location>
</feature>
<dbReference type="AlphaFoldDB" id="A0A1X2HVN8"/>
<feature type="compositionally biased region" description="Low complexity" evidence="4">
    <location>
        <begin position="275"/>
        <end position="285"/>
    </location>
</feature>
<protein>
    <recommendedName>
        <fullName evidence="5">SH3 domain-containing protein</fullName>
    </recommendedName>
</protein>
<dbReference type="STRING" id="13706.A0A1X2HVN8"/>
<dbReference type="GO" id="GO:0030479">
    <property type="term" value="C:actin cortical patch"/>
    <property type="evidence" value="ECO:0007669"/>
    <property type="project" value="TreeGrafter"/>
</dbReference>
<evidence type="ECO:0000256" key="2">
    <source>
        <dbReference type="ARBA" id="ARBA00022443"/>
    </source>
</evidence>
<comment type="caution">
    <text evidence="6">The sequence shown here is derived from an EMBL/GenBank/DDBJ whole genome shotgun (WGS) entry which is preliminary data.</text>
</comment>
<dbReference type="PANTHER" id="PTHR15629">
    <property type="entry name" value="SH3YL1 PROTEIN"/>
    <property type="match status" value="1"/>
</dbReference>
<dbReference type="FunCoup" id="A0A1X2HVN8">
    <property type="interactions" value="38"/>
</dbReference>
<dbReference type="PANTHER" id="PTHR15629:SF2">
    <property type="entry name" value="SH3 DOMAIN-CONTAINING YSC84-LIKE PROTEIN 1"/>
    <property type="match status" value="1"/>
</dbReference>
<evidence type="ECO:0000256" key="4">
    <source>
        <dbReference type="SAM" id="MobiDB-lite"/>
    </source>
</evidence>
<name>A0A1X2HVN8_SYNRA</name>
<dbReference type="OMA" id="SNCKARN"/>
<feature type="compositionally biased region" description="Low complexity" evidence="4">
    <location>
        <begin position="293"/>
        <end position="317"/>
    </location>
</feature>
<gene>
    <name evidence="6" type="ORF">BCR43DRAFT_483763</name>
</gene>
<evidence type="ECO:0000313" key="6">
    <source>
        <dbReference type="EMBL" id="ORZ03672.1"/>
    </source>
</evidence>
<dbReference type="PROSITE" id="PS50002">
    <property type="entry name" value="SH3"/>
    <property type="match status" value="1"/>
</dbReference>
<dbReference type="InterPro" id="IPR051702">
    <property type="entry name" value="SH3_domain_YSC84-like"/>
</dbReference>
<dbReference type="Pfam" id="PF00018">
    <property type="entry name" value="SH3_1"/>
    <property type="match status" value="1"/>
</dbReference>
<sequence>MKKKITSASLGFNSPIPAKLSGECKKAAKILNSFVDPGQGLDKIIPENILQNAQGLAIYTVLKAGFLFSGRAGSGLVVARLPDGSWSAPSAIATGGIGAGGQIGAELTDFVLVLNTKEAVKTFSHFGNITLGGNVSVAAGPIGRNAEASGSATLKHVAAIYSYSKTRGLFAGVSLEGSVIITRNDANEKLYGKRVTAKELLNGTVAPPPEADALYRALGAKFHSLGNTGAMYTRNRSEDGEENSSTGHHYKSTSISKPGTLRAPPSLKPKPQIGSYNQYSSSSSAPAPPPSYQQPQQQPSYSQPQYQQQQQSYGYQQPQPPVNNNSYPRDVKPPVPPPMPGRRQPAEPLARALYAFNGEQAGDLSFQEGEIITIVEKTDSQEDWWTGKIGHRQGVFPANYVQLE</sequence>
<dbReference type="GO" id="GO:0051666">
    <property type="term" value="P:actin cortical patch localization"/>
    <property type="evidence" value="ECO:0007669"/>
    <property type="project" value="TreeGrafter"/>
</dbReference>
<dbReference type="SUPFAM" id="SSF50044">
    <property type="entry name" value="SH3-domain"/>
    <property type="match status" value="1"/>
</dbReference>
<reference evidence="6 7" key="1">
    <citation type="submission" date="2016-07" db="EMBL/GenBank/DDBJ databases">
        <title>Pervasive Adenine N6-methylation of Active Genes in Fungi.</title>
        <authorList>
            <consortium name="DOE Joint Genome Institute"/>
            <person name="Mondo S.J."/>
            <person name="Dannebaum R.O."/>
            <person name="Kuo R.C."/>
            <person name="Labutti K."/>
            <person name="Haridas S."/>
            <person name="Kuo A."/>
            <person name="Salamov A."/>
            <person name="Ahrendt S.R."/>
            <person name="Lipzen A."/>
            <person name="Sullivan W."/>
            <person name="Andreopoulos W.B."/>
            <person name="Clum A."/>
            <person name="Lindquist E."/>
            <person name="Daum C."/>
            <person name="Ramamoorthy G.K."/>
            <person name="Gryganskyi A."/>
            <person name="Culley D."/>
            <person name="Magnuson J.K."/>
            <person name="James T.Y."/>
            <person name="O'Malley M.A."/>
            <person name="Stajich J.E."/>
            <person name="Spatafora J.W."/>
            <person name="Visel A."/>
            <person name="Grigoriev I.V."/>
        </authorList>
    </citation>
    <scope>NUCLEOTIDE SEQUENCE [LARGE SCALE GENOMIC DNA]</scope>
    <source>
        <strain evidence="6 7">NRRL 2496</strain>
    </source>
</reference>
<proteinExistence type="inferred from homology"/>
<dbReference type="InParanoid" id="A0A1X2HVN8"/>
<keyword evidence="7" id="KW-1185">Reference proteome</keyword>
<dbReference type="EMBL" id="MCGN01000001">
    <property type="protein sequence ID" value="ORZ03672.1"/>
    <property type="molecule type" value="Genomic_DNA"/>
</dbReference>
<evidence type="ECO:0000256" key="3">
    <source>
        <dbReference type="PROSITE-ProRule" id="PRU00192"/>
    </source>
</evidence>
<feature type="domain" description="SH3" evidence="5">
    <location>
        <begin position="345"/>
        <end position="404"/>
    </location>
</feature>
<dbReference type="OrthoDB" id="443981at2759"/>
<dbReference type="CDD" id="cd11842">
    <property type="entry name" value="SH3_Ysc84p_like"/>
    <property type="match status" value="1"/>
</dbReference>
<dbReference type="InterPro" id="IPR033643">
    <property type="entry name" value="SYLF_SH3YL1-like"/>
</dbReference>
<keyword evidence="2 3" id="KW-0728">SH3 domain</keyword>
<evidence type="ECO:0000256" key="1">
    <source>
        <dbReference type="ARBA" id="ARBA00007761"/>
    </source>
</evidence>
<feature type="compositionally biased region" description="Polar residues" evidence="4">
    <location>
        <begin position="243"/>
        <end position="257"/>
    </location>
</feature>